<dbReference type="PANTHER" id="PTHR32093:SF120">
    <property type="entry name" value="LEUCINE-RICH REPEAT EXTENSIN-LIKE PROTEIN 3-RELATED"/>
    <property type="match status" value="1"/>
</dbReference>
<reference evidence="5 6" key="1">
    <citation type="journal article" date="2022" name="Hortic Res">
        <title>The genome of Dioscorea zingiberensis sheds light on the biosynthesis, origin and evolution of the medicinally important diosgenin saponins.</title>
        <authorList>
            <person name="Li Y."/>
            <person name="Tan C."/>
            <person name="Li Z."/>
            <person name="Guo J."/>
            <person name="Li S."/>
            <person name="Chen X."/>
            <person name="Wang C."/>
            <person name="Dai X."/>
            <person name="Yang H."/>
            <person name="Song W."/>
            <person name="Hou L."/>
            <person name="Xu J."/>
            <person name="Tong Z."/>
            <person name="Xu A."/>
            <person name="Yuan X."/>
            <person name="Wang W."/>
            <person name="Yang Q."/>
            <person name="Chen L."/>
            <person name="Sun Z."/>
            <person name="Wang K."/>
            <person name="Pan B."/>
            <person name="Chen J."/>
            <person name="Bao Y."/>
            <person name="Liu F."/>
            <person name="Qi X."/>
            <person name="Gang D.R."/>
            <person name="Wen J."/>
            <person name="Li J."/>
        </authorList>
    </citation>
    <scope>NUCLEOTIDE SEQUENCE [LARGE SCALE GENOMIC DNA]</scope>
    <source>
        <strain evidence="5">Dzin_1.0</strain>
    </source>
</reference>
<keyword evidence="6" id="KW-1185">Reference proteome</keyword>
<dbReference type="SUPFAM" id="SSF52058">
    <property type="entry name" value="L domain-like"/>
    <property type="match status" value="1"/>
</dbReference>
<dbReference type="GO" id="GO:0005576">
    <property type="term" value="C:extracellular region"/>
    <property type="evidence" value="ECO:0007669"/>
    <property type="project" value="UniProtKB-SubCell"/>
</dbReference>
<dbReference type="EMBL" id="JAGGNH010000178">
    <property type="protein sequence ID" value="KAJ0959735.1"/>
    <property type="molecule type" value="Genomic_DNA"/>
</dbReference>
<proteinExistence type="predicted"/>
<comment type="caution">
    <text evidence="5">The sequence shown here is derived from an EMBL/GenBank/DDBJ whole genome shotgun (WGS) entry which is preliminary data.</text>
</comment>
<evidence type="ECO:0000313" key="5">
    <source>
        <dbReference type="EMBL" id="KAJ0959735.1"/>
    </source>
</evidence>
<organism evidence="5 6">
    <name type="scientific">Dioscorea zingiberensis</name>
    <dbReference type="NCBI Taxonomy" id="325984"/>
    <lineage>
        <taxon>Eukaryota</taxon>
        <taxon>Viridiplantae</taxon>
        <taxon>Streptophyta</taxon>
        <taxon>Embryophyta</taxon>
        <taxon>Tracheophyta</taxon>
        <taxon>Spermatophyta</taxon>
        <taxon>Magnoliopsida</taxon>
        <taxon>Liliopsida</taxon>
        <taxon>Dioscoreales</taxon>
        <taxon>Dioscoreaceae</taxon>
        <taxon>Dioscorea</taxon>
    </lineage>
</organism>
<dbReference type="Proteomes" id="UP001085076">
    <property type="component" value="Unassembled WGS sequence"/>
</dbReference>
<dbReference type="Pfam" id="PF13855">
    <property type="entry name" value="LRR_8"/>
    <property type="match status" value="1"/>
</dbReference>
<dbReference type="AlphaFoldDB" id="A0A9D5BSC4"/>
<dbReference type="Gene3D" id="3.80.10.10">
    <property type="entry name" value="Ribonuclease Inhibitor"/>
    <property type="match status" value="1"/>
</dbReference>
<keyword evidence="4" id="KW-0677">Repeat</keyword>
<evidence type="ECO:0000256" key="4">
    <source>
        <dbReference type="ARBA" id="ARBA00022737"/>
    </source>
</evidence>
<keyword evidence="2" id="KW-0964">Secreted</keyword>
<name>A0A9D5BSC4_9LILI</name>
<evidence type="ECO:0000256" key="2">
    <source>
        <dbReference type="ARBA" id="ARBA00022525"/>
    </source>
</evidence>
<dbReference type="InterPro" id="IPR001611">
    <property type="entry name" value="Leu-rich_rpt"/>
</dbReference>
<comment type="subcellular location">
    <subcellularLocation>
        <location evidence="1">Secreted</location>
    </subcellularLocation>
</comment>
<evidence type="ECO:0000256" key="1">
    <source>
        <dbReference type="ARBA" id="ARBA00004613"/>
    </source>
</evidence>
<keyword evidence="3" id="KW-0732">Signal</keyword>
<dbReference type="InterPro" id="IPR032675">
    <property type="entry name" value="LRR_dom_sf"/>
</dbReference>
<protein>
    <submittedName>
        <fullName evidence="5">Uncharacterized protein</fullName>
    </submittedName>
</protein>
<evidence type="ECO:0000256" key="3">
    <source>
        <dbReference type="ARBA" id="ARBA00022729"/>
    </source>
</evidence>
<sequence length="165" mass="18686">MATSPGTSWKRLAFSPTSLLFHINSNRFCGIIPHKFERLKLLFELDLSNNRFAGRFPDVVLRLPSLKFLDLRYNEFEGTVPKELFDKDLDAIFINDNRFVFDIPDNFGNSPVSVIVLANTRFHGCVPSSIGKYVEAQRDSSLEQWVEVLHPGGDRPAEEPSPSST</sequence>
<dbReference type="PANTHER" id="PTHR32093">
    <property type="entry name" value="LEUCINE-RICH REPEAT EXTENSIN-LIKE PROTEIN 3-RELATED"/>
    <property type="match status" value="1"/>
</dbReference>
<gene>
    <name evidence="5" type="ORF">J5N97_000581</name>
</gene>
<dbReference type="OrthoDB" id="676979at2759"/>
<accession>A0A9D5BSC4</accession>
<dbReference type="InterPro" id="IPR051582">
    <property type="entry name" value="LRR_extensin-like_regulator"/>
</dbReference>
<evidence type="ECO:0000313" key="6">
    <source>
        <dbReference type="Proteomes" id="UP001085076"/>
    </source>
</evidence>